<protein>
    <submittedName>
        <fullName evidence="2">Uncharacterized protein</fullName>
    </submittedName>
</protein>
<evidence type="ECO:0000313" key="2">
    <source>
        <dbReference type="EMBL" id="RNF03687.1"/>
    </source>
</evidence>
<gene>
    <name evidence="2" type="ORF">TraAM80_05786</name>
</gene>
<reference evidence="2 3" key="1">
    <citation type="journal article" date="2018" name="BMC Genomics">
        <title>Genomic comparison of Trypanosoma conorhini and Trypanosoma rangeli to Trypanosoma cruzi strains of high and low virulence.</title>
        <authorList>
            <person name="Bradwell K.R."/>
            <person name="Koparde V.N."/>
            <person name="Matveyev A.V."/>
            <person name="Serrano M.G."/>
            <person name="Alves J.M."/>
            <person name="Parikh H."/>
            <person name="Huang B."/>
            <person name="Lee V."/>
            <person name="Espinosa-Alvarez O."/>
            <person name="Ortiz P.A."/>
            <person name="Costa-Martins A.G."/>
            <person name="Teixeira M.M."/>
            <person name="Buck G.A."/>
        </authorList>
    </citation>
    <scope>NUCLEOTIDE SEQUENCE [LARGE SCALE GENOMIC DNA]</scope>
    <source>
        <strain evidence="2 3">AM80</strain>
    </source>
</reference>
<proteinExistence type="predicted"/>
<organism evidence="2 3">
    <name type="scientific">Trypanosoma rangeli</name>
    <dbReference type="NCBI Taxonomy" id="5698"/>
    <lineage>
        <taxon>Eukaryota</taxon>
        <taxon>Discoba</taxon>
        <taxon>Euglenozoa</taxon>
        <taxon>Kinetoplastea</taxon>
        <taxon>Metakinetoplastina</taxon>
        <taxon>Trypanosomatida</taxon>
        <taxon>Trypanosomatidae</taxon>
        <taxon>Trypanosoma</taxon>
        <taxon>Herpetosoma</taxon>
    </lineage>
</organism>
<sequence length="478" mass="51880">MEGTQCGTESLTPLVGDCELVLQRSTSYEPPMYLYPELLPKVPEGTAPFSVGDAVSDAVDVEASSLNIAELFHLFPVGPNEEMGGSQVGDADGTGSATAPVSPAPMTTLAALLAADRLQVAGLSAEMLQRGRFSSGSIIEELMKLKDRAQLNDTEAKALMSNHFINVLAWRTLIEVNNRTLTAVQREPTPEWRRSRVRPREEATEELDIGAQQPSDDPWSTSIDLKPGVFVAAAEQNVEKRIELIETLSALYRRPWRTLQSRGIQTEQFTPGFINETAPYVDPIKLPAAMLDPEKDLGWKPSAVEEVSASCWELRLTSSSTTASEVIPLRGRFMHFGRNAGVTSAAHGTVTNVHVGLSTYTNHPEFISPHHFSLAVLSAETAWNSGEACAAVKHEADGNLENGTEGHSLWLMNYGRNGVRVVGKQWTLGGMVRLESGYILQPTDDIHILVCGGGGNTTEEVSGDEKAPTFSPEIKTEE</sequence>
<evidence type="ECO:0000256" key="1">
    <source>
        <dbReference type="SAM" id="MobiDB-lite"/>
    </source>
</evidence>
<dbReference type="RefSeq" id="XP_029237664.1">
    <property type="nucleotide sequence ID" value="XM_029382653.1"/>
</dbReference>
<dbReference type="OMA" id="AAIMSNH"/>
<evidence type="ECO:0000313" key="3">
    <source>
        <dbReference type="Proteomes" id="UP000283634"/>
    </source>
</evidence>
<feature type="region of interest" description="Disordered" evidence="1">
    <location>
        <begin position="456"/>
        <end position="478"/>
    </location>
</feature>
<feature type="region of interest" description="Disordered" evidence="1">
    <location>
        <begin position="186"/>
        <end position="218"/>
    </location>
</feature>
<accession>A0A3R7KY71</accession>
<dbReference type="VEuPathDB" id="TriTrypDB:TRSC58_03914"/>
<dbReference type="EMBL" id="MKGL01000187">
    <property type="protein sequence ID" value="RNF03687.1"/>
    <property type="molecule type" value="Genomic_DNA"/>
</dbReference>
<keyword evidence="3" id="KW-1185">Reference proteome</keyword>
<dbReference type="AlphaFoldDB" id="A0A3R7KY71"/>
<dbReference type="GeneID" id="40329719"/>
<feature type="compositionally biased region" description="Basic and acidic residues" evidence="1">
    <location>
        <begin position="188"/>
        <end position="202"/>
    </location>
</feature>
<dbReference type="Proteomes" id="UP000283634">
    <property type="component" value="Unassembled WGS sequence"/>
</dbReference>
<comment type="caution">
    <text evidence="2">The sequence shown here is derived from an EMBL/GenBank/DDBJ whole genome shotgun (WGS) entry which is preliminary data.</text>
</comment>
<name>A0A3R7KY71_TRYRA</name>
<dbReference type="OrthoDB" id="273169at2759"/>